<evidence type="ECO:0000313" key="6">
    <source>
        <dbReference type="Proteomes" id="UP000240206"/>
    </source>
</evidence>
<feature type="signal peptide" evidence="4">
    <location>
        <begin position="1"/>
        <end position="22"/>
    </location>
</feature>
<evidence type="ECO:0000256" key="3">
    <source>
        <dbReference type="PROSITE-ProRule" id="PRU00339"/>
    </source>
</evidence>
<keyword evidence="2 3" id="KW-0802">TPR repeat</keyword>
<evidence type="ECO:0008006" key="7">
    <source>
        <dbReference type="Google" id="ProtNLM"/>
    </source>
</evidence>
<dbReference type="InterPro" id="IPR050498">
    <property type="entry name" value="Ycf3"/>
</dbReference>
<dbReference type="STRING" id="1910958.BTM30_04225"/>
<keyword evidence="4" id="KW-0732">Signal</keyword>
<feature type="chain" id="PRO_5015105601" description="Cytochrome c biogenesis factor" evidence="4">
    <location>
        <begin position="23"/>
        <end position="291"/>
    </location>
</feature>
<dbReference type="PROSITE" id="PS50005">
    <property type="entry name" value="TPR"/>
    <property type="match status" value="1"/>
</dbReference>
<proteinExistence type="predicted"/>
<dbReference type="SMART" id="SM00028">
    <property type="entry name" value="TPR"/>
    <property type="match status" value="4"/>
</dbReference>
<protein>
    <recommendedName>
        <fullName evidence="7">Cytochrome c biogenesis factor</fullName>
    </recommendedName>
</protein>
<dbReference type="PANTHER" id="PTHR44858">
    <property type="entry name" value="TETRATRICOPEPTIDE REPEAT PROTEIN 6"/>
    <property type="match status" value="1"/>
</dbReference>
<evidence type="ECO:0000256" key="1">
    <source>
        <dbReference type="ARBA" id="ARBA00022737"/>
    </source>
</evidence>
<accession>A0A2P7EH07</accession>
<name>A0A2P7EH07_9SYNE</name>
<comment type="caution">
    <text evidence="5">The sequence shown here is derived from an EMBL/GenBank/DDBJ whole genome shotgun (WGS) entry which is preliminary data.</text>
</comment>
<evidence type="ECO:0000256" key="2">
    <source>
        <dbReference type="ARBA" id="ARBA00022803"/>
    </source>
</evidence>
<dbReference type="InterPro" id="IPR011990">
    <property type="entry name" value="TPR-like_helical_dom_sf"/>
</dbReference>
<keyword evidence="6" id="KW-1185">Reference proteome</keyword>
<evidence type="ECO:0000313" key="5">
    <source>
        <dbReference type="EMBL" id="PSI02526.1"/>
    </source>
</evidence>
<dbReference type="PANTHER" id="PTHR44858:SF17">
    <property type="match status" value="1"/>
</dbReference>
<dbReference type="EMBL" id="PXVC01000005">
    <property type="protein sequence ID" value="PSI02526.1"/>
    <property type="molecule type" value="Genomic_DNA"/>
</dbReference>
<organism evidence="5 6">
    <name type="scientific">Synechococcus lacustris str. Tous</name>
    <dbReference type="NCBI Taxonomy" id="1910958"/>
    <lineage>
        <taxon>Bacteria</taxon>
        <taxon>Bacillati</taxon>
        <taxon>Cyanobacteriota</taxon>
        <taxon>Cyanophyceae</taxon>
        <taxon>Synechococcales</taxon>
        <taxon>Synechococcaceae</taxon>
        <taxon>Synechococcus</taxon>
    </lineage>
</organism>
<dbReference type="Pfam" id="PF14559">
    <property type="entry name" value="TPR_19"/>
    <property type="match status" value="1"/>
</dbReference>
<dbReference type="AlphaFoldDB" id="A0A2P7EH07"/>
<dbReference type="SUPFAM" id="SSF48452">
    <property type="entry name" value="TPR-like"/>
    <property type="match status" value="1"/>
</dbReference>
<keyword evidence="1" id="KW-0677">Repeat</keyword>
<evidence type="ECO:0000256" key="4">
    <source>
        <dbReference type="SAM" id="SignalP"/>
    </source>
</evidence>
<reference evidence="6" key="1">
    <citation type="submission" date="2018-03" db="EMBL/GenBank/DDBJ databases">
        <title>Ecological and genomic features of two cosmopolitan and abundant freshwater picocyanobacteria.</title>
        <authorList>
            <person name="Cabello-Yeves P.J."/>
            <person name="Picazo A."/>
            <person name="Camacho A."/>
            <person name="Callieri C."/>
            <person name="Rosselli R."/>
            <person name="Roda-Garcia J."/>
            <person name="Coutinho F.H."/>
            <person name="Rodriguez-Valera F."/>
        </authorList>
    </citation>
    <scope>NUCLEOTIDE SEQUENCE [LARGE SCALE GENOMIC DNA]</scope>
    <source>
        <strain evidence="6">Tous</strain>
    </source>
</reference>
<feature type="repeat" description="TPR" evidence="3">
    <location>
        <begin position="111"/>
        <end position="144"/>
    </location>
</feature>
<gene>
    <name evidence="5" type="ORF">C7K08_02535</name>
</gene>
<sequence length="291" mass="31551">MGRRLLALMAAAACLLAAPAQALVPYVFVPSAKELGKAGLGIAGAAAGLLQMGQVEEGRKLARLAVQVLPNDPRAWLVLAEAELRSSRKGEKNNRAYEALARAKQLDPNNPGVWFAEGSLNLRNNKPEEAQKLLREGLRLDPNNPGAYFDLGNAQIQLKELNPALASFEKAAGLRKGFWEAVNNQAIVLFEQGRTAEAVGRWRKALEISSDAAEPSLALAAALYSEGKTSTDTITLATQALVKEPDYVLDAYQKDQLWGAKLRQATQVLFRDERLRGSVDRAMGMAGFKDE</sequence>
<dbReference type="Gene3D" id="1.25.40.10">
    <property type="entry name" value="Tetratricopeptide repeat domain"/>
    <property type="match status" value="2"/>
</dbReference>
<dbReference type="InterPro" id="IPR019734">
    <property type="entry name" value="TPR_rpt"/>
</dbReference>
<dbReference type="RefSeq" id="WP_106499076.1">
    <property type="nucleotide sequence ID" value="NZ_PXVC01000005.1"/>
</dbReference>
<dbReference type="Proteomes" id="UP000240206">
    <property type="component" value="Unassembled WGS sequence"/>
</dbReference>